<name>A0A480BBB1_9FIRM</name>
<proteinExistence type="predicted"/>
<evidence type="ECO:0000259" key="3">
    <source>
        <dbReference type="Pfam" id="PF01272"/>
    </source>
</evidence>
<evidence type="ECO:0000256" key="2">
    <source>
        <dbReference type="ARBA" id="ARBA00000751"/>
    </source>
</evidence>
<dbReference type="GO" id="GO:0006354">
    <property type="term" value="P:DNA-templated transcription elongation"/>
    <property type="evidence" value="ECO:0007669"/>
    <property type="project" value="TreeGrafter"/>
</dbReference>
<dbReference type="RefSeq" id="WP_170998885.1">
    <property type="nucleotide sequence ID" value="NZ_BJCR01000104.1"/>
</dbReference>
<comment type="caution">
    <text evidence="5">The sequence shown here is derived from an EMBL/GenBank/DDBJ whole genome shotgun (WGS) entry which is preliminary data.</text>
</comment>
<protein>
    <submittedName>
        <fullName evidence="5">Uncharacterized protein</fullName>
    </submittedName>
</protein>
<feature type="domain" description="NADAR" evidence="4">
    <location>
        <begin position="5"/>
        <end position="143"/>
    </location>
</feature>
<dbReference type="EMBL" id="BJCR01000104">
    <property type="protein sequence ID" value="GCL70082.1"/>
    <property type="molecule type" value="Genomic_DNA"/>
</dbReference>
<comment type="catalytic activity">
    <reaction evidence="2">
        <text>2,5-diamino-6-hydroxy-4-(5-phosphoribosylamino)-pyrimidine + H2O = 2,5,6-triamino-4-hydroxypyrimidine + D-ribose 5-phosphate</text>
        <dbReference type="Rhea" id="RHEA:23436"/>
        <dbReference type="ChEBI" id="CHEBI:15377"/>
        <dbReference type="ChEBI" id="CHEBI:58614"/>
        <dbReference type="ChEBI" id="CHEBI:78346"/>
        <dbReference type="ChEBI" id="CHEBI:137796"/>
    </reaction>
</comment>
<dbReference type="GO" id="GO:0003677">
    <property type="term" value="F:DNA binding"/>
    <property type="evidence" value="ECO:0007669"/>
    <property type="project" value="InterPro"/>
</dbReference>
<organism evidence="5 6">
    <name type="scientific">Veillonella tobetsuensis</name>
    <dbReference type="NCBI Taxonomy" id="1110546"/>
    <lineage>
        <taxon>Bacteria</taxon>
        <taxon>Bacillati</taxon>
        <taxon>Bacillota</taxon>
        <taxon>Negativicutes</taxon>
        <taxon>Veillonellales</taxon>
        <taxon>Veillonellaceae</taxon>
        <taxon>Veillonella</taxon>
    </lineage>
</organism>
<dbReference type="SUPFAM" id="SSF143990">
    <property type="entry name" value="YbiA-like"/>
    <property type="match status" value="1"/>
</dbReference>
<dbReference type="Gene3D" id="3.10.50.30">
    <property type="entry name" value="Transcription elongation factor, GreA/GreB, C-terminal domain"/>
    <property type="match status" value="1"/>
</dbReference>
<dbReference type="GO" id="GO:0032784">
    <property type="term" value="P:regulation of DNA-templated transcription elongation"/>
    <property type="evidence" value="ECO:0007669"/>
    <property type="project" value="InterPro"/>
</dbReference>
<feature type="domain" description="Transcription elongation factor GreA/GreB C-terminal" evidence="3">
    <location>
        <begin position="233"/>
        <end position="290"/>
    </location>
</feature>
<evidence type="ECO:0000313" key="6">
    <source>
        <dbReference type="Proteomes" id="UP000303581"/>
    </source>
</evidence>
<dbReference type="NCBIfam" id="TIGR02464">
    <property type="entry name" value="ribofla_fusion"/>
    <property type="match status" value="1"/>
</dbReference>
<dbReference type="PANTHER" id="PTHR30437">
    <property type="entry name" value="TRANSCRIPTION ELONGATION FACTOR GREA"/>
    <property type="match status" value="1"/>
</dbReference>
<sequence>MTIYFYKEFGPLGYLASYSNHGFYKNGKYWATVEHFYQAHKFLNTELRDIIRHASTPKEASKIGRDKDNPLRRHWEYLKLDIMFEAVYRKFMSHSDIRNLLLFTNNAEIIEETTKENYWGCGLLYDGKNMFGKILMSVRDLMRRIEKMYFISKKGYEIKYNEFLNVDNEIIETNREMGESAKRDNDLRENQEFMQLRVKAMYELPQKKERLRLCCENAIIIEDMDEFKNFDGSKVIIGSTVKLDFEGDICEYTILGSEEGDIDNGILSCEAPIAQSILGKRKGEEIEFNGCKIVIKEIMKL</sequence>
<dbReference type="InterPro" id="IPR012816">
    <property type="entry name" value="NADAR"/>
</dbReference>
<dbReference type="GO" id="GO:0070063">
    <property type="term" value="F:RNA polymerase binding"/>
    <property type="evidence" value="ECO:0007669"/>
    <property type="project" value="InterPro"/>
</dbReference>
<dbReference type="PANTHER" id="PTHR30437:SF4">
    <property type="entry name" value="TRANSCRIPTION ELONGATION FACTOR GREA"/>
    <property type="match status" value="1"/>
</dbReference>
<dbReference type="SUPFAM" id="SSF54534">
    <property type="entry name" value="FKBP-like"/>
    <property type="match status" value="1"/>
</dbReference>
<evidence type="ECO:0000256" key="1">
    <source>
        <dbReference type="ARBA" id="ARBA00000022"/>
    </source>
</evidence>
<evidence type="ECO:0000259" key="4">
    <source>
        <dbReference type="Pfam" id="PF08719"/>
    </source>
</evidence>
<evidence type="ECO:0000313" key="5">
    <source>
        <dbReference type="EMBL" id="GCL70082.1"/>
    </source>
</evidence>
<dbReference type="InterPro" id="IPR001437">
    <property type="entry name" value="Tscrpt_elong_fac_GreA/B_C"/>
</dbReference>
<keyword evidence="6" id="KW-1185">Reference proteome</keyword>
<accession>A0A480BBB1</accession>
<reference evidence="5 6" key="1">
    <citation type="submission" date="2019-03" db="EMBL/GenBank/DDBJ databases">
        <title>Draft genome sequences of two Veillonella tobetsuensis clinical isolates from intraoperative bronchial fluids of elderly patients with pulmonary carcinoma.</title>
        <authorList>
            <person name="Akiyama T."/>
        </authorList>
    </citation>
    <scope>NUCLEOTIDE SEQUENCE [LARGE SCALE GENOMIC DNA]</scope>
    <source>
        <strain evidence="5 6">PAGU 1579</strain>
    </source>
</reference>
<gene>
    <name evidence="5" type="ORF">PAGU1579_18510</name>
</gene>
<dbReference type="Gene3D" id="1.10.357.40">
    <property type="entry name" value="YbiA-like"/>
    <property type="match status" value="1"/>
</dbReference>
<dbReference type="Proteomes" id="UP000303581">
    <property type="component" value="Unassembled WGS sequence"/>
</dbReference>
<comment type="catalytic activity">
    <reaction evidence="1">
        <text>5-amino-6-(5-phospho-D-ribosylamino)uracil + H2O = 5,6-diaminouracil + D-ribose 5-phosphate</text>
        <dbReference type="Rhea" id="RHEA:55020"/>
        <dbReference type="ChEBI" id="CHEBI:15377"/>
        <dbReference type="ChEBI" id="CHEBI:46252"/>
        <dbReference type="ChEBI" id="CHEBI:58453"/>
        <dbReference type="ChEBI" id="CHEBI:78346"/>
    </reaction>
</comment>
<dbReference type="InterPro" id="IPR036953">
    <property type="entry name" value="GreA/GreB_C_sf"/>
</dbReference>
<dbReference type="Pfam" id="PF08719">
    <property type="entry name" value="NADAR"/>
    <property type="match status" value="1"/>
</dbReference>
<dbReference type="InterPro" id="IPR037238">
    <property type="entry name" value="YbiA-like_sf"/>
</dbReference>
<dbReference type="CDD" id="cd15457">
    <property type="entry name" value="NADAR"/>
    <property type="match status" value="1"/>
</dbReference>
<dbReference type="AlphaFoldDB" id="A0A480BBB1"/>
<dbReference type="InterPro" id="IPR023459">
    <property type="entry name" value="Tscrpt_elong_fac_GreA/B_fam"/>
</dbReference>
<dbReference type="Pfam" id="PF01272">
    <property type="entry name" value="GreA_GreB"/>
    <property type="match status" value="1"/>
</dbReference>